<comment type="caution">
    <text evidence="4">The sequence shown here is derived from an EMBL/GenBank/DDBJ whole genome shotgun (WGS) entry which is preliminary data.</text>
</comment>
<dbReference type="Gene3D" id="1.10.1200.10">
    <property type="entry name" value="ACP-like"/>
    <property type="match status" value="1"/>
</dbReference>
<dbReference type="PANTHER" id="PTHR43775:SF37">
    <property type="entry name" value="SI:DKEY-61P9.11"/>
    <property type="match status" value="1"/>
</dbReference>
<dbReference type="InterPro" id="IPR036736">
    <property type="entry name" value="ACP-like_sf"/>
</dbReference>
<dbReference type="Proteomes" id="UP000663844">
    <property type="component" value="Unassembled WGS sequence"/>
</dbReference>
<dbReference type="GO" id="GO:0004312">
    <property type="term" value="F:fatty acid synthase activity"/>
    <property type="evidence" value="ECO:0007669"/>
    <property type="project" value="TreeGrafter"/>
</dbReference>
<organism evidence="4 5">
    <name type="scientific">Adineta steineri</name>
    <dbReference type="NCBI Taxonomy" id="433720"/>
    <lineage>
        <taxon>Eukaryota</taxon>
        <taxon>Metazoa</taxon>
        <taxon>Spiralia</taxon>
        <taxon>Gnathifera</taxon>
        <taxon>Rotifera</taxon>
        <taxon>Eurotatoria</taxon>
        <taxon>Bdelloidea</taxon>
        <taxon>Adinetida</taxon>
        <taxon>Adinetidae</taxon>
        <taxon>Adineta</taxon>
    </lineage>
</organism>
<evidence type="ECO:0000259" key="3">
    <source>
        <dbReference type="PROSITE" id="PS50075"/>
    </source>
</evidence>
<dbReference type="PANTHER" id="PTHR43775">
    <property type="entry name" value="FATTY ACID SYNTHASE"/>
    <property type="match status" value="1"/>
</dbReference>
<dbReference type="AlphaFoldDB" id="A0A819PLN5"/>
<dbReference type="InterPro" id="IPR050091">
    <property type="entry name" value="PKS_NRPS_Biosynth_Enz"/>
</dbReference>
<reference evidence="4" key="1">
    <citation type="submission" date="2021-02" db="EMBL/GenBank/DDBJ databases">
        <authorList>
            <person name="Nowell W R."/>
        </authorList>
    </citation>
    <scope>NUCLEOTIDE SEQUENCE</scope>
</reference>
<keyword evidence="1" id="KW-0596">Phosphopantetheine</keyword>
<proteinExistence type="predicted"/>
<dbReference type="InterPro" id="IPR009081">
    <property type="entry name" value="PP-bd_ACP"/>
</dbReference>
<dbReference type="Pfam" id="PF08659">
    <property type="entry name" value="KR"/>
    <property type="match status" value="1"/>
</dbReference>
<dbReference type="PROSITE" id="PS50075">
    <property type="entry name" value="CARRIER"/>
    <property type="match status" value="1"/>
</dbReference>
<dbReference type="InterPro" id="IPR020806">
    <property type="entry name" value="PKS_PP-bd"/>
</dbReference>
<dbReference type="SMART" id="SM00823">
    <property type="entry name" value="PKS_PP"/>
    <property type="match status" value="1"/>
</dbReference>
<evidence type="ECO:0000313" key="4">
    <source>
        <dbReference type="EMBL" id="CAF4015364.1"/>
    </source>
</evidence>
<sequence length="394" mass="43537">MFSSIQNHLLEVSSAGYNASNQFPDALAHYFEKLNLPALSISLPAVSGAGMFHRHKEMLTTSYLRKIVDQISSSSSLEKPNSIESSMNKKETVIERTQSAVARLLGAASVDRIVIDRSLASQGMDSLAAVSLYNWLGQETGIYIPLVDLLQGLSIETIGTLVYNKLNEKEQTKSSAAKEQDSDFELVNENEVQYSNTSTYTGLENLICLHRSNQNNTSTLFCITQISNDNNNEDLFTFFIDKLSNEKNKTSSNDIYALQIPTITSSSSSSISTYAQNLITQMRRIQPCGSYQIKNLETNLIAINGYSFNVSLSTTSNSATLSLSSSTKVLTIGGLIIHIGIYLAYRKHKHELLEDDFNAVNQVNNKDKTGSSFIQSNIILPIRKTTHTDRLLSA</sequence>
<evidence type="ECO:0000256" key="1">
    <source>
        <dbReference type="ARBA" id="ARBA00022450"/>
    </source>
</evidence>
<keyword evidence="2" id="KW-0597">Phosphoprotein</keyword>
<name>A0A819PLN5_9BILA</name>
<dbReference type="Gene3D" id="3.40.50.720">
    <property type="entry name" value="NAD(P)-binding Rossmann-like Domain"/>
    <property type="match status" value="1"/>
</dbReference>
<evidence type="ECO:0000256" key="2">
    <source>
        <dbReference type="ARBA" id="ARBA00022553"/>
    </source>
</evidence>
<accession>A0A819PLN5</accession>
<dbReference type="SUPFAM" id="SSF47336">
    <property type="entry name" value="ACP-like"/>
    <property type="match status" value="1"/>
</dbReference>
<feature type="domain" description="Carrier" evidence="3">
    <location>
        <begin position="91"/>
        <end position="166"/>
    </location>
</feature>
<dbReference type="GO" id="GO:0006633">
    <property type="term" value="P:fatty acid biosynthetic process"/>
    <property type="evidence" value="ECO:0007669"/>
    <property type="project" value="TreeGrafter"/>
</dbReference>
<dbReference type="Pfam" id="PF23297">
    <property type="entry name" value="ACP_SdgA_C"/>
    <property type="match status" value="1"/>
</dbReference>
<evidence type="ECO:0000313" key="5">
    <source>
        <dbReference type="Proteomes" id="UP000663844"/>
    </source>
</evidence>
<dbReference type="InterPro" id="IPR013968">
    <property type="entry name" value="PKS_KR"/>
</dbReference>
<protein>
    <recommendedName>
        <fullName evidence="3">Carrier domain-containing protein</fullName>
    </recommendedName>
</protein>
<dbReference type="EMBL" id="CAJOAZ010003560">
    <property type="protein sequence ID" value="CAF4015364.1"/>
    <property type="molecule type" value="Genomic_DNA"/>
</dbReference>
<dbReference type="GO" id="GO:0031177">
    <property type="term" value="F:phosphopantetheine binding"/>
    <property type="evidence" value="ECO:0007669"/>
    <property type="project" value="InterPro"/>
</dbReference>
<gene>
    <name evidence="4" type="ORF">OXD698_LOCUS30362</name>
</gene>